<keyword evidence="5" id="KW-1185">Reference proteome</keyword>
<evidence type="ECO:0000256" key="3">
    <source>
        <dbReference type="PROSITE-ProRule" id="PRU00221"/>
    </source>
</evidence>
<dbReference type="EMBL" id="RSCD01000001">
    <property type="protein sequence ID" value="RSH95603.1"/>
    <property type="molecule type" value="Genomic_DNA"/>
</dbReference>
<dbReference type="PANTHER" id="PTHR19879">
    <property type="entry name" value="TRANSCRIPTION INITIATION FACTOR TFIID"/>
    <property type="match status" value="1"/>
</dbReference>
<keyword evidence="2" id="KW-0677">Repeat</keyword>
<evidence type="ECO:0000256" key="1">
    <source>
        <dbReference type="ARBA" id="ARBA00022574"/>
    </source>
</evidence>
<name>A0A427YWT6_9TREE</name>
<gene>
    <name evidence="4" type="ORF">EHS25_000695</name>
</gene>
<dbReference type="STRING" id="1890683.A0A427YWT6"/>
<dbReference type="PROSITE" id="PS50294">
    <property type="entry name" value="WD_REPEATS_REGION"/>
    <property type="match status" value="2"/>
</dbReference>
<comment type="caution">
    <text evidence="4">The sequence shown here is derived from an EMBL/GenBank/DDBJ whole genome shotgun (WGS) entry which is preliminary data.</text>
</comment>
<evidence type="ECO:0000256" key="2">
    <source>
        <dbReference type="ARBA" id="ARBA00022737"/>
    </source>
</evidence>
<feature type="repeat" description="WD" evidence="3">
    <location>
        <begin position="243"/>
        <end position="284"/>
    </location>
</feature>
<dbReference type="SMART" id="SM00320">
    <property type="entry name" value="WD40"/>
    <property type="match status" value="3"/>
</dbReference>
<reference evidence="4 5" key="1">
    <citation type="submission" date="2018-11" db="EMBL/GenBank/DDBJ databases">
        <title>Genome sequence of Saitozyma podzolica DSM 27192.</title>
        <authorList>
            <person name="Aliyu H."/>
            <person name="Gorte O."/>
            <person name="Ochsenreither K."/>
        </authorList>
    </citation>
    <scope>NUCLEOTIDE SEQUENCE [LARGE SCALE GENOMIC DNA]</scope>
    <source>
        <strain evidence="4 5">DSM 27192</strain>
    </source>
</reference>
<proteinExistence type="predicted"/>
<sequence length="509" mass="54165">MHLVRSPLGASALPPAVLCAVLQGVHGKFEAILTALALATKVSVGNRLEAGWRQAARFHPSIRPNTLPRRLPSIFDPIPRLSPQDRINMASSEVISVPYIDIQHDALAVLDDVEQGTVMREDIWISGYKAGSSSVHGKARVEMQEGGGASLTPRDGINVERTSKTNFLVTVPALQVERLPVRFPRQVIHPPYQKKTSLTPALQINSLAYSPTKHKLVVGGPDGYCALLPSGQEARVQEETVLLKGHVGDVLDVKFFPSGEVILTASSDLSIRIFGLDGANPRTLKGHRRAITCTAILGVGKQILSGSKDGTVRLWDVGGAKELRAWSTEGRAPVEALVLLDGPAAVAELGFGIEDEWAVLAFTQAGNAEVFHPTRKAESAPGRMALGVAGQLLTVAYDPESKILATGHSPGVVSLRLLSGLKDGGTSPPTLIRRNESPVYSLAWAEGDLLMGTAAGLPCRLGVRENEEGKMEVTVKEELAGWDAVGVDGFAVSPEGVWCGGGDGAVRRY</sequence>
<dbReference type="Gene3D" id="2.130.10.10">
    <property type="entry name" value="YVTN repeat-like/Quinoprotein amine dehydrogenase"/>
    <property type="match status" value="1"/>
</dbReference>
<dbReference type="PANTHER" id="PTHR19879:SF9">
    <property type="entry name" value="TRANSCRIPTION INITIATION FACTOR TFIID SUBUNIT 5"/>
    <property type="match status" value="1"/>
</dbReference>
<protein>
    <submittedName>
        <fullName evidence="4">Uncharacterized protein</fullName>
    </submittedName>
</protein>
<dbReference type="PROSITE" id="PS00678">
    <property type="entry name" value="WD_REPEATS_1"/>
    <property type="match status" value="1"/>
</dbReference>
<organism evidence="4 5">
    <name type="scientific">Saitozyma podzolica</name>
    <dbReference type="NCBI Taxonomy" id="1890683"/>
    <lineage>
        <taxon>Eukaryota</taxon>
        <taxon>Fungi</taxon>
        <taxon>Dikarya</taxon>
        <taxon>Basidiomycota</taxon>
        <taxon>Agaricomycotina</taxon>
        <taxon>Tremellomycetes</taxon>
        <taxon>Tremellales</taxon>
        <taxon>Trimorphomycetaceae</taxon>
        <taxon>Saitozyma</taxon>
    </lineage>
</organism>
<dbReference type="InterPro" id="IPR015943">
    <property type="entry name" value="WD40/YVTN_repeat-like_dom_sf"/>
</dbReference>
<dbReference type="AlphaFoldDB" id="A0A427YWT6"/>
<dbReference type="PROSITE" id="PS50082">
    <property type="entry name" value="WD_REPEATS_2"/>
    <property type="match status" value="2"/>
</dbReference>
<accession>A0A427YWT6</accession>
<dbReference type="Proteomes" id="UP000279259">
    <property type="component" value="Unassembled WGS sequence"/>
</dbReference>
<dbReference type="InterPro" id="IPR019775">
    <property type="entry name" value="WD40_repeat_CS"/>
</dbReference>
<evidence type="ECO:0000313" key="4">
    <source>
        <dbReference type="EMBL" id="RSH95603.1"/>
    </source>
</evidence>
<dbReference type="InterPro" id="IPR001680">
    <property type="entry name" value="WD40_rpt"/>
</dbReference>
<dbReference type="InterPro" id="IPR036322">
    <property type="entry name" value="WD40_repeat_dom_sf"/>
</dbReference>
<dbReference type="Pfam" id="PF00400">
    <property type="entry name" value="WD40"/>
    <property type="match status" value="2"/>
</dbReference>
<dbReference type="OrthoDB" id="10257301at2759"/>
<evidence type="ECO:0000313" key="5">
    <source>
        <dbReference type="Proteomes" id="UP000279259"/>
    </source>
</evidence>
<keyword evidence="1 3" id="KW-0853">WD repeat</keyword>
<dbReference type="SUPFAM" id="SSF50978">
    <property type="entry name" value="WD40 repeat-like"/>
    <property type="match status" value="1"/>
</dbReference>
<feature type="repeat" description="WD" evidence="3">
    <location>
        <begin position="284"/>
        <end position="325"/>
    </location>
</feature>